<proteinExistence type="predicted"/>
<evidence type="ECO:0008006" key="3">
    <source>
        <dbReference type="Google" id="ProtNLM"/>
    </source>
</evidence>
<dbReference type="EMBL" id="AAWS01000006">
    <property type="protein sequence ID" value="EAY30433.1"/>
    <property type="molecule type" value="Genomic_DNA"/>
</dbReference>
<protein>
    <recommendedName>
        <fullName evidence="3">STAS/SEC14 domain-containing protein</fullName>
    </recommendedName>
</protein>
<dbReference type="Proteomes" id="UP000004095">
    <property type="component" value="Unassembled WGS sequence"/>
</dbReference>
<dbReference type="AlphaFoldDB" id="A1ZG16"/>
<name>A1ZG16_MICM2</name>
<accession>A1ZG16</accession>
<dbReference type="OrthoDB" id="979415at2"/>
<sequence length="134" mass="15906">MEILKENQFIKIYFDKEQELIIDEWLPETRHMTADDFKANLRLWLGLVKQHHPKKSMIDVRKIQFMIEPELQEWASQHVLMPAFQAGLQKIATVLPPSLFEQVSIQQALEEPKAVAQRRFFDDEAEAKQWLFSQ</sequence>
<dbReference type="RefSeq" id="WP_002694660.1">
    <property type="nucleotide sequence ID" value="NZ_AAWS01000006.1"/>
</dbReference>
<gene>
    <name evidence="1" type="ORF">M23134_03069</name>
</gene>
<reference evidence="1 2" key="1">
    <citation type="submission" date="2007-01" db="EMBL/GenBank/DDBJ databases">
        <authorList>
            <person name="Haygood M."/>
            <person name="Podell S."/>
            <person name="Anderson C."/>
            <person name="Hopkinson B."/>
            <person name="Roe K."/>
            <person name="Barbeau K."/>
            <person name="Gaasterland T."/>
            <person name="Ferriera S."/>
            <person name="Johnson J."/>
            <person name="Kravitz S."/>
            <person name="Beeson K."/>
            <person name="Sutton G."/>
            <person name="Rogers Y.-H."/>
            <person name="Friedman R."/>
            <person name="Frazier M."/>
            <person name="Venter J.C."/>
        </authorList>
    </citation>
    <scope>NUCLEOTIDE SEQUENCE [LARGE SCALE GENOMIC DNA]</scope>
    <source>
        <strain evidence="1 2">ATCC 23134</strain>
    </source>
</reference>
<evidence type="ECO:0000313" key="1">
    <source>
        <dbReference type="EMBL" id="EAY30433.1"/>
    </source>
</evidence>
<comment type="caution">
    <text evidence="1">The sequence shown here is derived from an EMBL/GenBank/DDBJ whole genome shotgun (WGS) entry which is preliminary data.</text>
</comment>
<keyword evidence="2" id="KW-1185">Reference proteome</keyword>
<evidence type="ECO:0000313" key="2">
    <source>
        <dbReference type="Proteomes" id="UP000004095"/>
    </source>
</evidence>
<organism evidence="1 2">
    <name type="scientific">Microscilla marina ATCC 23134</name>
    <dbReference type="NCBI Taxonomy" id="313606"/>
    <lineage>
        <taxon>Bacteria</taxon>
        <taxon>Pseudomonadati</taxon>
        <taxon>Bacteroidota</taxon>
        <taxon>Cytophagia</taxon>
        <taxon>Cytophagales</taxon>
        <taxon>Microscillaceae</taxon>
        <taxon>Microscilla</taxon>
    </lineage>
</organism>